<organism evidence="2">
    <name type="scientific">Aureoumbra lagunensis</name>
    <dbReference type="NCBI Taxonomy" id="44058"/>
    <lineage>
        <taxon>Eukaryota</taxon>
        <taxon>Sar</taxon>
        <taxon>Stramenopiles</taxon>
        <taxon>Ochrophyta</taxon>
        <taxon>Pelagophyceae</taxon>
        <taxon>Pelagomonadales</taxon>
        <taxon>Aureoumbra</taxon>
    </lineage>
</organism>
<name>A0A7S3NPG1_9STRA</name>
<dbReference type="EMBL" id="HBIJ01022643">
    <property type="protein sequence ID" value="CAE0373994.1"/>
    <property type="molecule type" value="Transcribed_RNA"/>
</dbReference>
<evidence type="ECO:0000256" key="1">
    <source>
        <dbReference type="SAM" id="SignalP"/>
    </source>
</evidence>
<accession>A0A7S3NPG1</accession>
<dbReference type="InterPro" id="IPR038052">
    <property type="entry name" value="Chaperonin_RbcX_sf"/>
</dbReference>
<proteinExistence type="predicted"/>
<gene>
    <name evidence="2" type="ORF">ALAG00032_LOCUS14797</name>
</gene>
<keyword evidence="1" id="KW-0732">Signal</keyword>
<protein>
    <submittedName>
        <fullName evidence="2">Uncharacterized protein</fullName>
    </submittedName>
</protein>
<evidence type="ECO:0000313" key="2">
    <source>
        <dbReference type="EMBL" id="CAE0373994.1"/>
    </source>
</evidence>
<dbReference type="AlphaFoldDB" id="A0A7S3NPG1"/>
<reference evidence="2" key="1">
    <citation type="submission" date="2021-01" db="EMBL/GenBank/DDBJ databases">
        <authorList>
            <person name="Corre E."/>
            <person name="Pelletier E."/>
            <person name="Niang G."/>
            <person name="Scheremetjew M."/>
            <person name="Finn R."/>
            <person name="Kale V."/>
            <person name="Holt S."/>
            <person name="Cochrane G."/>
            <person name="Meng A."/>
            <person name="Brown T."/>
            <person name="Cohen L."/>
        </authorList>
    </citation>
    <scope>NUCLEOTIDE SEQUENCE</scope>
    <source>
        <strain evidence="2">CCMP1510</strain>
    </source>
</reference>
<feature type="chain" id="PRO_5030622521" evidence="1">
    <location>
        <begin position="24"/>
        <end position="385"/>
    </location>
</feature>
<feature type="signal peptide" evidence="1">
    <location>
        <begin position="1"/>
        <end position="23"/>
    </location>
</feature>
<dbReference type="Gene3D" id="1.10.1200.210">
    <property type="entry name" value="Chaperonin-like RbcX"/>
    <property type="match status" value="1"/>
</dbReference>
<sequence length="385" mass="43942">MGNNMLFNLALLYLSQANNLAEAYLALKSKDVKNLLNPNRRKHILNGVASMRCSQQSVSCELDARESRYEYVLLNNFLTQRAVQTLIFYQKTNRDSVTASWLSRFLGHDGIDRFHGTRALRVSWEEYITKMLTADMEEIVVSLKRRGNGIGGWSKNNPYLKDRFFNYTIDILPRNLAERVLELRTALAEEFKNDLNDIEKVIQDQHLRERRAAIMNGTQEASEEARRLHHGVLEGYDAAIGTDESTAYRGGNFDLLARLSTQQAILLIMKRLSLSNSPNAKYTLSFLQSFYSDYADQFDGDGPYKVAENFFHDLADQVPKILDSSFTTDSGSQNSNIPLILDPVGLTKDIMSQQSYILDVWRTILDTIPQDNADVRRKALELSFK</sequence>